<keyword evidence="2" id="KW-1185">Reference proteome</keyword>
<organism evidence="1 2">
    <name type="scientific">Vermiconidia calcicola</name>
    <dbReference type="NCBI Taxonomy" id="1690605"/>
    <lineage>
        <taxon>Eukaryota</taxon>
        <taxon>Fungi</taxon>
        <taxon>Dikarya</taxon>
        <taxon>Ascomycota</taxon>
        <taxon>Pezizomycotina</taxon>
        <taxon>Dothideomycetes</taxon>
        <taxon>Dothideomycetidae</taxon>
        <taxon>Mycosphaerellales</taxon>
        <taxon>Extremaceae</taxon>
        <taxon>Vermiconidia</taxon>
    </lineage>
</organism>
<name>A0AAV9QMU7_9PEZI</name>
<evidence type="ECO:0000313" key="2">
    <source>
        <dbReference type="Proteomes" id="UP001345827"/>
    </source>
</evidence>
<dbReference type="EMBL" id="JAXLQG010000001">
    <property type="protein sequence ID" value="KAK5545379.1"/>
    <property type="molecule type" value="Genomic_DNA"/>
</dbReference>
<comment type="caution">
    <text evidence="1">The sequence shown here is derived from an EMBL/GenBank/DDBJ whole genome shotgun (WGS) entry which is preliminary data.</text>
</comment>
<gene>
    <name evidence="1" type="ORF">LTR25_000386</name>
</gene>
<reference evidence="1 2" key="1">
    <citation type="submission" date="2023-06" db="EMBL/GenBank/DDBJ databases">
        <title>Black Yeasts Isolated from many extreme environments.</title>
        <authorList>
            <person name="Coleine C."/>
            <person name="Stajich J.E."/>
            <person name="Selbmann L."/>
        </authorList>
    </citation>
    <scope>NUCLEOTIDE SEQUENCE [LARGE SCALE GENOMIC DNA]</scope>
    <source>
        <strain evidence="1 2">CCFEE 5887</strain>
    </source>
</reference>
<sequence>MADEATKQKLRSTFDKLTPEDFASVAGNKDGLADKVAEKYGISKDEATKQVTEAFSNANSTILSQLPRVTVADG</sequence>
<dbReference type="SUPFAM" id="SSF69047">
    <property type="entry name" value="Hypothetical protein YjbJ"/>
    <property type="match status" value="1"/>
</dbReference>
<dbReference type="InterPro" id="IPR036629">
    <property type="entry name" value="YjbJ_sf"/>
</dbReference>
<accession>A0AAV9QMU7</accession>
<protein>
    <submittedName>
        <fullName evidence="1">Uncharacterized protein</fullName>
    </submittedName>
</protein>
<dbReference type="AlphaFoldDB" id="A0AAV9QMU7"/>
<dbReference type="Proteomes" id="UP001345827">
    <property type="component" value="Unassembled WGS sequence"/>
</dbReference>
<evidence type="ECO:0000313" key="1">
    <source>
        <dbReference type="EMBL" id="KAK5545379.1"/>
    </source>
</evidence>
<proteinExistence type="predicted"/>
<dbReference type="Gene3D" id="1.10.1470.10">
    <property type="entry name" value="YjbJ"/>
    <property type="match status" value="1"/>
</dbReference>